<gene>
    <name evidence="2" type="ORF">J2T19_001576</name>
</gene>
<feature type="region of interest" description="Disordered" evidence="1">
    <location>
        <begin position="1"/>
        <end position="36"/>
    </location>
</feature>
<dbReference type="EMBL" id="JAUSTI010000003">
    <property type="protein sequence ID" value="MDQ0170136.1"/>
    <property type="molecule type" value="Genomic_DNA"/>
</dbReference>
<feature type="compositionally biased region" description="Basic and acidic residues" evidence="1">
    <location>
        <begin position="1"/>
        <end position="11"/>
    </location>
</feature>
<dbReference type="Proteomes" id="UP001233836">
    <property type="component" value="Unassembled WGS sequence"/>
</dbReference>
<accession>A0ABT9WA44</accession>
<keyword evidence="3" id="KW-1185">Reference proteome</keyword>
<evidence type="ECO:0000256" key="1">
    <source>
        <dbReference type="SAM" id="MobiDB-lite"/>
    </source>
</evidence>
<sequence>MMSESKKDKTNKNLKPGVNTILHPDQDNPGPTDMIENAVGDIVDNIAHPKKNSKNEQIDKKDS</sequence>
<evidence type="ECO:0008006" key="4">
    <source>
        <dbReference type="Google" id="ProtNLM"/>
    </source>
</evidence>
<evidence type="ECO:0000313" key="3">
    <source>
        <dbReference type="Proteomes" id="UP001233836"/>
    </source>
</evidence>
<evidence type="ECO:0000313" key="2">
    <source>
        <dbReference type="EMBL" id="MDQ0170136.1"/>
    </source>
</evidence>
<protein>
    <recommendedName>
        <fullName evidence="4">DUF4025 domain-containing protein</fullName>
    </recommendedName>
</protein>
<comment type="caution">
    <text evidence="2">The sequence shown here is derived from an EMBL/GenBank/DDBJ whole genome shotgun (WGS) entry which is preliminary data.</text>
</comment>
<organism evidence="2 3">
    <name type="scientific">Paenibacillus tundrae</name>
    <dbReference type="NCBI Taxonomy" id="528187"/>
    <lineage>
        <taxon>Bacteria</taxon>
        <taxon>Bacillati</taxon>
        <taxon>Bacillota</taxon>
        <taxon>Bacilli</taxon>
        <taxon>Bacillales</taxon>
        <taxon>Paenibacillaceae</taxon>
        <taxon>Paenibacillus</taxon>
    </lineage>
</organism>
<name>A0ABT9WA44_9BACL</name>
<proteinExistence type="predicted"/>
<reference evidence="2 3" key="1">
    <citation type="submission" date="2023-07" db="EMBL/GenBank/DDBJ databases">
        <title>Sorghum-associated microbial communities from plants grown in Nebraska, USA.</title>
        <authorList>
            <person name="Schachtman D."/>
        </authorList>
    </citation>
    <scope>NUCLEOTIDE SEQUENCE [LARGE SCALE GENOMIC DNA]</scope>
    <source>
        <strain evidence="2 3">DS1314</strain>
    </source>
</reference>